<dbReference type="STRING" id="447689.BA195_07590"/>
<dbReference type="InterPro" id="IPR002109">
    <property type="entry name" value="Glutaredoxin"/>
</dbReference>
<reference evidence="2 3" key="1">
    <citation type="submission" date="2016-06" db="EMBL/GenBank/DDBJ databases">
        <title>Draft Genome Sequence of Tenacibaculum soleae UCD-KL19.</title>
        <authorList>
            <person name="Eisen J.A."/>
            <person name="Coil D.A."/>
            <person name="Lujan K.M."/>
        </authorList>
    </citation>
    <scope>NUCLEOTIDE SEQUENCE [LARGE SCALE GENOMIC DNA]</scope>
    <source>
        <strain evidence="2 3">UCD-KL19</strain>
    </source>
</reference>
<dbReference type="AlphaFoldDB" id="A0A1B9XYY0"/>
<name>A0A1B9XYY0_9FLAO</name>
<dbReference type="Pfam" id="PF00462">
    <property type="entry name" value="Glutaredoxin"/>
    <property type="match status" value="1"/>
</dbReference>
<feature type="domain" description="Glutaredoxin" evidence="1">
    <location>
        <begin position="7"/>
        <end position="66"/>
    </location>
</feature>
<evidence type="ECO:0000259" key="1">
    <source>
        <dbReference type="Pfam" id="PF00462"/>
    </source>
</evidence>
<gene>
    <name evidence="2" type="ORF">BA195_07590</name>
</gene>
<proteinExistence type="predicted"/>
<evidence type="ECO:0000313" key="3">
    <source>
        <dbReference type="Proteomes" id="UP000093186"/>
    </source>
</evidence>
<keyword evidence="3" id="KW-1185">Reference proteome</keyword>
<dbReference type="InterPro" id="IPR036249">
    <property type="entry name" value="Thioredoxin-like_sf"/>
</dbReference>
<accession>A0A1B9XYY0</accession>
<sequence length="83" mass="9702">MTKKVRVTLYGKKGHAHTVAFKNYLKMGDIPFIYKDIMIDETAKNHTKKLYGGMVKFPTLFVDDKVYLEPTTDEFNKIMRDLI</sequence>
<dbReference type="OrthoDB" id="982312at2"/>
<dbReference type="EMBL" id="MAKX01000002">
    <property type="protein sequence ID" value="OCK42765.1"/>
    <property type="molecule type" value="Genomic_DNA"/>
</dbReference>
<organism evidence="2 3">
    <name type="scientific">Tenacibaculum soleae</name>
    <dbReference type="NCBI Taxonomy" id="447689"/>
    <lineage>
        <taxon>Bacteria</taxon>
        <taxon>Pseudomonadati</taxon>
        <taxon>Bacteroidota</taxon>
        <taxon>Flavobacteriia</taxon>
        <taxon>Flavobacteriales</taxon>
        <taxon>Flavobacteriaceae</taxon>
        <taxon>Tenacibaculum</taxon>
    </lineage>
</organism>
<dbReference type="RefSeq" id="WP_068704122.1">
    <property type="nucleotide sequence ID" value="NZ_MAKX01000002.1"/>
</dbReference>
<dbReference type="Proteomes" id="UP000093186">
    <property type="component" value="Unassembled WGS sequence"/>
</dbReference>
<comment type="caution">
    <text evidence="2">The sequence shown here is derived from an EMBL/GenBank/DDBJ whole genome shotgun (WGS) entry which is preliminary data.</text>
</comment>
<dbReference type="Gene3D" id="3.40.30.10">
    <property type="entry name" value="Glutaredoxin"/>
    <property type="match status" value="1"/>
</dbReference>
<evidence type="ECO:0000313" key="2">
    <source>
        <dbReference type="EMBL" id="OCK42765.1"/>
    </source>
</evidence>
<protein>
    <submittedName>
        <fullName evidence="2">Glutaredoxin</fullName>
    </submittedName>
</protein>
<dbReference type="SUPFAM" id="SSF52833">
    <property type="entry name" value="Thioredoxin-like"/>
    <property type="match status" value="1"/>
</dbReference>